<dbReference type="NCBIfam" id="TIGR01662">
    <property type="entry name" value="HAD-SF-IIIA"/>
    <property type="match status" value="1"/>
</dbReference>
<organism evidence="8 9">
    <name type="scientific">Priapulus caudatus</name>
    <name type="common">Priapulid worm</name>
    <dbReference type="NCBI Taxonomy" id="37621"/>
    <lineage>
        <taxon>Eukaryota</taxon>
        <taxon>Metazoa</taxon>
        <taxon>Ecdysozoa</taxon>
        <taxon>Scalidophora</taxon>
        <taxon>Priapulida</taxon>
        <taxon>Priapulimorpha</taxon>
        <taxon>Priapulimorphida</taxon>
        <taxon>Priapulidae</taxon>
        <taxon>Priapulus</taxon>
    </lineage>
</organism>
<dbReference type="GeneID" id="106807807"/>
<dbReference type="Gene3D" id="3.40.50.300">
    <property type="entry name" value="P-loop containing nucleotide triphosphate hydrolases"/>
    <property type="match status" value="1"/>
</dbReference>
<dbReference type="InterPro" id="IPR013954">
    <property type="entry name" value="PNK3P"/>
</dbReference>
<feature type="region of interest" description="Disordered" evidence="6">
    <location>
        <begin position="194"/>
        <end position="259"/>
    </location>
</feature>
<feature type="compositionally biased region" description="Basic and acidic residues" evidence="6">
    <location>
        <begin position="196"/>
        <end position="206"/>
    </location>
</feature>
<dbReference type="Proteomes" id="UP000695022">
    <property type="component" value="Unplaced"/>
</dbReference>
<proteinExistence type="predicted"/>
<evidence type="ECO:0000313" key="9">
    <source>
        <dbReference type="RefSeq" id="XP_014665747.1"/>
    </source>
</evidence>
<dbReference type="Pfam" id="PF13671">
    <property type="entry name" value="AAA_33"/>
    <property type="match status" value="1"/>
</dbReference>
<dbReference type="PANTHER" id="PTHR12083">
    <property type="entry name" value="BIFUNCTIONAL POLYNUCLEOTIDE PHOSPHATASE/KINASE"/>
    <property type="match status" value="1"/>
</dbReference>
<protein>
    <submittedName>
        <fullName evidence="9">Bifunctional polynucleotide phosphatase/kinase-like</fullName>
    </submittedName>
</protein>
<feature type="region of interest" description="Disordered" evidence="6">
    <location>
        <begin position="126"/>
        <end position="164"/>
    </location>
</feature>
<dbReference type="InterPro" id="IPR006550">
    <property type="entry name" value="PNKP"/>
</dbReference>
<evidence type="ECO:0000256" key="5">
    <source>
        <dbReference type="ARBA" id="ARBA00023242"/>
    </source>
</evidence>
<dbReference type="InterPro" id="IPR008984">
    <property type="entry name" value="SMAD_FHA_dom_sf"/>
</dbReference>
<dbReference type="CDD" id="cd01625">
    <property type="entry name" value="HAD_PNP"/>
    <property type="match status" value="1"/>
</dbReference>
<dbReference type="InterPro" id="IPR006551">
    <property type="entry name" value="Polynucleotide_phosphatase"/>
</dbReference>
<keyword evidence="3" id="KW-0378">Hydrolase</keyword>
<gene>
    <name evidence="9" type="primary">LOC106807807</name>
</gene>
<dbReference type="PANTHER" id="PTHR12083:SF9">
    <property type="entry name" value="BIFUNCTIONAL POLYNUCLEOTIDE PHOSPHATASE_KINASE"/>
    <property type="match status" value="1"/>
</dbReference>
<evidence type="ECO:0000256" key="1">
    <source>
        <dbReference type="ARBA" id="ARBA00004123"/>
    </source>
</evidence>
<dbReference type="InterPro" id="IPR041388">
    <property type="entry name" value="FHA_2"/>
</dbReference>
<evidence type="ECO:0000256" key="6">
    <source>
        <dbReference type="SAM" id="MobiDB-lite"/>
    </source>
</evidence>
<dbReference type="CDD" id="cd22716">
    <property type="entry name" value="FHA_APTX_PNKP"/>
    <property type="match status" value="1"/>
</dbReference>
<dbReference type="NCBIfam" id="TIGR01664">
    <property type="entry name" value="DNA-3'-Pase"/>
    <property type="match status" value="1"/>
</dbReference>
<sequence>MESCILRSCSPADRLSDICIGDRVTVMVGRNRQTQLTDTRCSRGQLEVTAYYDDRCILVRHVGRNPCRVGSQLLHGGDILYLCNGEKLCLLYESYCYAVTFPGRSVVKQLPGMSDETERDAVIKVQGHDSKNGSNVRGQPTEHHVRRAALGKSSPDSSFEGKYKRQVEKAAQSVAAKNDARGIADFFKVVPSSAKRRADTPDEIQRSKRSRANSSDEEEAAEEKLQQMRRSLKPHDSTREPTTADAPQCQPSGWTERDGKLHVYTSPGVTASPKIAAFDIDGTIVTTRSGRVFPVDTDDWRLLLAEIPGRLKQLRRDAYKLVFITNQKGIQTGKVRLADFKRKVERIVAKLQVCVQVLVSTGSGVYRKPMLGMWRHLCERGNDGVPVDAAASFYVGDAAGREANWAPKRKKDFSCGDRLFALNAGIRFYTPEEFFLGQKACTLYRMPTFDPRMLKASAPLVDPPTAVVAASTREVVVCVGLPASGKSFFVKKWLIPRGYVRVNRDLLGSWQKCVVRCQRELADGRSVVVDNTNPDAESRARYVECARQARVACRCFLFDVSIEHARHNNDFRLLSGTDGAHVPVNDMVLNSHRARYQQPTLAEGFTEIVKVNFVPDFTCEADERLYRQYILSK</sequence>
<dbReference type="RefSeq" id="XP_014665747.1">
    <property type="nucleotide sequence ID" value="XM_014810261.1"/>
</dbReference>
<keyword evidence="5" id="KW-0539">Nucleus</keyword>
<dbReference type="InterPro" id="IPR027417">
    <property type="entry name" value="P-loop_NTPase"/>
</dbReference>
<dbReference type="Gene3D" id="3.40.50.1000">
    <property type="entry name" value="HAD superfamily/HAD-like"/>
    <property type="match status" value="1"/>
</dbReference>
<evidence type="ECO:0000313" key="8">
    <source>
        <dbReference type="Proteomes" id="UP000695022"/>
    </source>
</evidence>
<reference evidence="9" key="1">
    <citation type="submission" date="2025-08" db="UniProtKB">
        <authorList>
            <consortium name="RefSeq"/>
        </authorList>
    </citation>
    <scope>IDENTIFICATION</scope>
</reference>
<keyword evidence="2" id="KW-0227">DNA damage</keyword>
<dbReference type="InterPro" id="IPR006549">
    <property type="entry name" value="HAD-SF_hydro_IIIA"/>
</dbReference>
<keyword evidence="8" id="KW-1185">Reference proteome</keyword>
<evidence type="ECO:0000259" key="7">
    <source>
        <dbReference type="Pfam" id="PF17913"/>
    </source>
</evidence>
<dbReference type="NCBIfam" id="TIGR01663">
    <property type="entry name" value="PNK-3'Pase"/>
    <property type="match status" value="1"/>
</dbReference>
<keyword evidence="4" id="KW-0234">DNA repair</keyword>
<dbReference type="InterPro" id="IPR036412">
    <property type="entry name" value="HAD-like_sf"/>
</dbReference>
<dbReference type="Pfam" id="PF08645">
    <property type="entry name" value="PNK3P"/>
    <property type="match status" value="1"/>
</dbReference>
<dbReference type="SUPFAM" id="SSF56784">
    <property type="entry name" value="HAD-like"/>
    <property type="match status" value="1"/>
</dbReference>
<dbReference type="Gene3D" id="2.60.200.20">
    <property type="match status" value="1"/>
</dbReference>
<dbReference type="Pfam" id="PF17913">
    <property type="entry name" value="FHA_2"/>
    <property type="match status" value="1"/>
</dbReference>
<dbReference type="SUPFAM" id="SSF49879">
    <property type="entry name" value="SMAD/FHA domain"/>
    <property type="match status" value="1"/>
</dbReference>
<name>A0ABM1E0M6_PRICU</name>
<comment type="subcellular location">
    <subcellularLocation>
        <location evidence="1">Nucleus</location>
    </subcellularLocation>
</comment>
<evidence type="ECO:0000256" key="2">
    <source>
        <dbReference type="ARBA" id="ARBA00022763"/>
    </source>
</evidence>
<evidence type="ECO:0000256" key="4">
    <source>
        <dbReference type="ARBA" id="ARBA00023204"/>
    </source>
</evidence>
<evidence type="ECO:0000256" key="3">
    <source>
        <dbReference type="ARBA" id="ARBA00022801"/>
    </source>
</evidence>
<dbReference type="InterPro" id="IPR023214">
    <property type="entry name" value="HAD_sf"/>
</dbReference>
<dbReference type="SUPFAM" id="SSF52540">
    <property type="entry name" value="P-loop containing nucleoside triphosphate hydrolases"/>
    <property type="match status" value="1"/>
</dbReference>
<feature type="domain" description="PNK FHA" evidence="7">
    <location>
        <begin position="4"/>
        <end position="72"/>
    </location>
</feature>
<accession>A0ABM1E0M6</accession>